<evidence type="ECO:0000313" key="2">
    <source>
        <dbReference type="EMBL" id="KAF6000985.1"/>
    </source>
</evidence>
<organism evidence="2 3">
    <name type="scientific">Cyanidiococcus yangmingshanensis</name>
    <dbReference type="NCBI Taxonomy" id="2690220"/>
    <lineage>
        <taxon>Eukaryota</taxon>
        <taxon>Rhodophyta</taxon>
        <taxon>Bangiophyceae</taxon>
        <taxon>Cyanidiales</taxon>
        <taxon>Cyanidiaceae</taxon>
        <taxon>Cyanidiococcus</taxon>
    </lineage>
</organism>
<dbReference type="Gene3D" id="3.30.530.20">
    <property type="match status" value="1"/>
</dbReference>
<gene>
    <name evidence="2" type="ORF">F1559_000594</name>
</gene>
<dbReference type="OrthoDB" id="47798at2759"/>
<dbReference type="PANTHER" id="PTHR33824:SF7">
    <property type="entry name" value="POLYKETIDE CYCLASE_DEHYDRASE AND LIPID TRANSPORT SUPERFAMILY PROTEIN"/>
    <property type="match status" value="1"/>
</dbReference>
<dbReference type="InterPro" id="IPR023393">
    <property type="entry name" value="START-like_dom_sf"/>
</dbReference>
<dbReference type="Proteomes" id="UP000530660">
    <property type="component" value="Unassembled WGS sequence"/>
</dbReference>
<sequence>MPQWSPWLRAVRVDARDPHLTHWTLAAKGLEFTWQARMVSVEPPKRIVWESVHGLPNRGQVMFRERSDPNVSTPSTWLEIELAFELPAWAARWFHNAPWLQGFVERTLRADLERFRAYVQQRMANEKLMEPF</sequence>
<dbReference type="AlphaFoldDB" id="A0A7J7ID15"/>
<evidence type="ECO:0000313" key="3">
    <source>
        <dbReference type="Proteomes" id="UP000530660"/>
    </source>
</evidence>
<dbReference type="PANTHER" id="PTHR33824">
    <property type="entry name" value="POLYKETIDE CYCLASE/DEHYDRASE AND LIPID TRANSPORT SUPERFAMILY PROTEIN"/>
    <property type="match status" value="1"/>
</dbReference>
<evidence type="ECO:0000259" key="1">
    <source>
        <dbReference type="Pfam" id="PF03364"/>
    </source>
</evidence>
<dbReference type="InterPro" id="IPR005031">
    <property type="entry name" value="COQ10_START"/>
</dbReference>
<accession>A0A7J7ID15</accession>
<comment type="caution">
    <text evidence="2">The sequence shown here is derived from an EMBL/GenBank/DDBJ whole genome shotgun (WGS) entry which is preliminary data.</text>
</comment>
<keyword evidence="3" id="KW-1185">Reference proteome</keyword>
<dbReference type="EMBL" id="VWRR01000016">
    <property type="protein sequence ID" value="KAF6000985.1"/>
    <property type="molecule type" value="Genomic_DNA"/>
</dbReference>
<name>A0A7J7ID15_9RHOD</name>
<dbReference type="InterPro" id="IPR047137">
    <property type="entry name" value="ORF3"/>
</dbReference>
<dbReference type="Pfam" id="PF03364">
    <property type="entry name" value="Polyketide_cyc"/>
    <property type="match status" value="1"/>
</dbReference>
<protein>
    <recommendedName>
        <fullName evidence="1">Coenzyme Q-binding protein COQ10 START domain-containing protein</fullName>
    </recommendedName>
</protein>
<proteinExistence type="predicted"/>
<dbReference type="SUPFAM" id="SSF55961">
    <property type="entry name" value="Bet v1-like"/>
    <property type="match status" value="1"/>
</dbReference>
<feature type="domain" description="Coenzyme Q-binding protein COQ10 START" evidence="1">
    <location>
        <begin position="1"/>
        <end position="94"/>
    </location>
</feature>
<reference evidence="2 3" key="1">
    <citation type="journal article" date="2020" name="J. Phycol.">
        <title>Comparative genome analysis reveals Cyanidiococcus gen. nov., a new extremophilic red algal genus sister to Cyanidioschyzon (Cyanidioschyzonaceae, Rhodophyta).</title>
        <authorList>
            <person name="Liu S.-L."/>
            <person name="Chiang Y.-R."/>
            <person name="Yoon H.S."/>
            <person name="Fu H.-Y."/>
        </authorList>
    </citation>
    <scope>NUCLEOTIDE SEQUENCE [LARGE SCALE GENOMIC DNA]</scope>
    <source>
        <strain evidence="2 3">THAL066</strain>
    </source>
</reference>